<protein>
    <submittedName>
        <fullName evidence="2">Uncharacterized protein</fullName>
    </submittedName>
</protein>
<name>A0A644XS69_9ZZZZ</name>
<dbReference type="EMBL" id="VSSQ01003108">
    <property type="protein sequence ID" value="MPM19092.1"/>
    <property type="molecule type" value="Genomic_DNA"/>
</dbReference>
<keyword evidence="1" id="KW-0472">Membrane</keyword>
<keyword evidence="1" id="KW-0812">Transmembrane</keyword>
<gene>
    <name evidence="2" type="ORF">SDC9_65510</name>
</gene>
<evidence type="ECO:0000256" key="1">
    <source>
        <dbReference type="SAM" id="Phobius"/>
    </source>
</evidence>
<comment type="caution">
    <text evidence="2">The sequence shown here is derived from an EMBL/GenBank/DDBJ whole genome shotgun (WGS) entry which is preliminary data.</text>
</comment>
<proteinExistence type="predicted"/>
<sequence>MASVACSYVVVSTFCFYHESIFFKFLYKFLSACKTVHSFVFSSFFIHSAVFVHAVDLFKIVSKPDFKVVRVVAWSYFKRSGSLFHVRILISYYWDFSSNKRNYNLFTYEVFVSFIIRMSCYGNVSEYCFRPCCCNNKVLLRIFNIWIFYVVVFSRYIFMLNFCI</sequence>
<reference evidence="2" key="1">
    <citation type="submission" date="2019-08" db="EMBL/GenBank/DDBJ databases">
        <authorList>
            <person name="Kucharzyk K."/>
            <person name="Murdoch R.W."/>
            <person name="Higgins S."/>
            <person name="Loffler F."/>
        </authorList>
    </citation>
    <scope>NUCLEOTIDE SEQUENCE</scope>
</reference>
<keyword evidence="1" id="KW-1133">Transmembrane helix</keyword>
<feature type="transmembrane region" description="Helical" evidence="1">
    <location>
        <begin position="138"/>
        <end position="158"/>
    </location>
</feature>
<accession>A0A644XS69</accession>
<organism evidence="2">
    <name type="scientific">bioreactor metagenome</name>
    <dbReference type="NCBI Taxonomy" id="1076179"/>
    <lineage>
        <taxon>unclassified sequences</taxon>
        <taxon>metagenomes</taxon>
        <taxon>ecological metagenomes</taxon>
    </lineage>
</organism>
<dbReference type="AlphaFoldDB" id="A0A644XS69"/>
<evidence type="ECO:0000313" key="2">
    <source>
        <dbReference type="EMBL" id="MPM19092.1"/>
    </source>
</evidence>